<evidence type="ECO:0000256" key="3">
    <source>
        <dbReference type="ARBA" id="ARBA00023163"/>
    </source>
</evidence>
<evidence type="ECO:0000259" key="4">
    <source>
        <dbReference type="PROSITE" id="PS51118"/>
    </source>
</evidence>
<dbReference type="PANTHER" id="PTHR33204:SF18">
    <property type="entry name" value="TRANSCRIPTIONAL REGULATORY PROTEIN"/>
    <property type="match status" value="1"/>
</dbReference>
<dbReference type="SUPFAM" id="SSF55718">
    <property type="entry name" value="SCP-like"/>
    <property type="match status" value="1"/>
</dbReference>
<evidence type="ECO:0000313" key="6">
    <source>
        <dbReference type="Proteomes" id="UP000199623"/>
    </source>
</evidence>
<feature type="domain" description="HTH hxlR-type" evidence="4">
    <location>
        <begin position="25"/>
        <end position="116"/>
    </location>
</feature>
<dbReference type="CDD" id="cd00090">
    <property type="entry name" value="HTH_ARSR"/>
    <property type="match status" value="1"/>
</dbReference>
<dbReference type="InterPro" id="IPR011991">
    <property type="entry name" value="ArsR-like_HTH"/>
</dbReference>
<dbReference type="Pfam" id="PF01638">
    <property type="entry name" value="HxlR"/>
    <property type="match status" value="1"/>
</dbReference>
<dbReference type="STRING" id="200378.SAMN05216553_105220"/>
<dbReference type="SUPFAM" id="SSF46785">
    <property type="entry name" value="Winged helix' DNA-binding domain"/>
    <property type="match status" value="1"/>
</dbReference>
<keyword evidence="2" id="KW-0238">DNA-binding</keyword>
<protein>
    <submittedName>
        <fullName evidence="5">Transcriptional regulator, HxlR family</fullName>
    </submittedName>
</protein>
<dbReference type="InterPro" id="IPR036388">
    <property type="entry name" value="WH-like_DNA-bd_sf"/>
</dbReference>
<dbReference type="InterPro" id="IPR036527">
    <property type="entry name" value="SCP2_sterol-bd_dom_sf"/>
</dbReference>
<dbReference type="Gene3D" id="1.10.10.10">
    <property type="entry name" value="Winged helix-like DNA-binding domain superfamily/Winged helix DNA-binding domain"/>
    <property type="match status" value="1"/>
</dbReference>
<sequence length="238" mass="26417">MNRRGGNETSAAAEFPGVRTYAQYCPIVRAVEVLGDRWTLLIVRDMLNGASRFNEISHGLPGLSRALLSRRLRQLTAAGLVGRTGDGYALTPAGEALRPLVFSLAEWGARYAFGDPRAEELDPEVLMWWMHGRVDTGSLTRRATVEVRVQDRRRTFWLVVEPGDASICYTDPGLEVDAVLSSDIATLYRVWEGEFELLDAVRAGTVELTGARWVVRGLPRWLRLSPVAEHVRAARSGV</sequence>
<dbReference type="GO" id="GO:0003677">
    <property type="term" value="F:DNA binding"/>
    <property type="evidence" value="ECO:0007669"/>
    <property type="project" value="UniProtKB-KW"/>
</dbReference>
<dbReference type="PROSITE" id="PS51118">
    <property type="entry name" value="HTH_HXLR"/>
    <property type="match status" value="1"/>
</dbReference>
<dbReference type="AlphaFoldDB" id="A0A1G7RCA7"/>
<accession>A0A1G7RCA7</accession>
<organism evidence="5 6">
    <name type="scientific">Lentzea fradiae</name>
    <dbReference type="NCBI Taxonomy" id="200378"/>
    <lineage>
        <taxon>Bacteria</taxon>
        <taxon>Bacillati</taxon>
        <taxon>Actinomycetota</taxon>
        <taxon>Actinomycetes</taxon>
        <taxon>Pseudonocardiales</taxon>
        <taxon>Pseudonocardiaceae</taxon>
        <taxon>Lentzea</taxon>
    </lineage>
</organism>
<dbReference type="PANTHER" id="PTHR33204">
    <property type="entry name" value="TRANSCRIPTIONAL REGULATOR, MARR FAMILY"/>
    <property type="match status" value="1"/>
</dbReference>
<evidence type="ECO:0000313" key="5">
    <source>
        <dbReference type="EMBL" id="SDG07640.1"/>
    </source>
</evidence>
<evidence type="ECO:0000256" key="1">
    <source>
        <dbReference type="ARBA" id="ARBA00023015"/>
    </source>
</evidence>
<gene>
    <name evidence="5" type="ORF">SAMN05216553_105220</name>
</gene>
<dbReference type="Proteomes" id="UP000199623">
    <property type="component" value="Unassembled WGS sequence"/>
</dbReference>
<dbReference type="EMBL" id="FNCC01000005">
    <property type="protein sequence ID" value="SDG07640.1"/>
    <property type="molecule type" value="Genomic_DNA"/>
</dbReference>
<keyword evidence="3" id="KW-0804">Transcription</keyword>
<proteinExistence type="predicted"/>
<name>A0A1G7RCA7_9PSEU</name>
<reference evidence="6" key="1">
    <citation type="submission" date="2016-10" db="EMBL/GenBank/DDBJ databases">
        <authorList>
            <person name="Varghese N."/>
            <person name="Submissions S."/>
        </authorList>
    </citation>
    <scope>NUCLEOTIDE SEQUENCE [LARGE SCALE GENOMIC DNA]</scope>
    <source>
        <strain evidence="6">CGMCC 4.3506</strain>
    </source>
</reference>
<evidence type="ECO:0000256" key="2">
    <source>
        <dbReference type="ARBA" id="ARBA00023125"/>
    </source>
</evidence>
<keyword evidence="1" id="KW-0805">Transcription regulation</keyword>
<keyword evidence="6" id="KW-1185">Reference proteome</keyword>
<dbReference type="InterPro" id="IPR002577">
    <property type="entry name" value="HTH_HxlR"/>
</dbReference>
<dbReference type="InterPro" id="IPR036390">
    <property type="entry name" value="WH_DNA-bd_sf"/>
</dbReference>